<evidence type="ECO:0008006" key="4">
    <source>
        <dbReference type="Google" id="ProtNLM"/>
    </source>
</evidence>
<dbReference type="EMBL" id="JAURUE010000001">
    <property type="protein sequence ID" value="MDP9612765.1"/>
    <property type="molecule type" value="Genomic_DNA"/>
</dbReference>
<name>A0ABT9KWF8_9ACTN</name>
<reference evidence="2 3" key="1">
    <citation type="submission" date="2023-07" db="EMBL/GenBank/DDBJ databases">
        <title>Sequencing the genomes of 1000 actinobacteria strains.</title>
        <authorList>
            <person name="Klenk H.-P."/>
        </authorList>
    </citation>
    <scope>NUCLEOTIDE SEQUENCE [LARGE SCALE GENOMIC DNA]</scope>
    <source>
        <strain evidence="2 3">DSM 41600</strain>
    </source>
</reference>
<evidence type="ECO:0000313" key="1">
    <source>
        <dbReference type="EMBL" id="MDP9607865.1"/>
    </source>
</evidence>
<comment type="caution">
    <text evidence="2">The sequence shown here is derived from an EMBL/GenBank/DDBJ whole genome shotgun (WGS) entry which is preliminary data.</text>
</comment>
<evidence type="ECO:0000313" key="3">
    <source>
        <dbReference type="Proteomes" id="UP001234880"/>
    </source>
</evidence>
<keyword evidence="3" id="KW-1185">Reference proteome</keyword>
<dbReference type="RefSeq" id="WP_307109889.1">
    <property type="nucleotide sequence ID" value="NZ_JAURUE010000001.1"/>
</dbReference>
<protein>
    <recommendedName>
        <fullName evidence="4">Glycosyltransferase</fullName>
    </recommendedName>
</protein>
<dbReference type="EMBL" id="JAURUE010000001">
    <property type="protein sequence ID" value="MDP9607865.1"/>
    <property type="molecule type" value="Genomic_DNA"/>
</dbReference>
<evidence type="ECO:0000313" key="2">
    <source>
        <dbReference type="EMBL" id="MDP9612765.1"/>
    </source>
</evidence>
<dbReference type="Proteomes" id="UP001234880">
    <property type="component" value="Unassembled WGS sequence"/>
</dbReference>
<gene>
    <name evidence="1" type="ORF">JOF35_000142</name>
    <name evidence="2" type="ORF">JOF35_005042</name>
</gene>
<organism evidence="2 3">
    <name type="scientific">Streptomyces demainii</name>
    <dbReference type="NCBI Taxonomy" id="588122"/>
    <lineage>
        <taxon>Bacteria</taxon>
        <taxon>Bacillati</taxon>
        <taxon>Actinomycetota</taxon>
        <taxon>Actinomycetes</taxon>
        <taxon>Kitasatosporales</taxon>
        <taxon>Streptomycetaceae</taxon>
        <taxon>Streptomyces</taxon>
    </lineage>
</organism>
<proteinExistence type="predicted"/>
<sequence>MDGVPYAHMGAETASAFIRSARPGVVVTHHDYALRAVWLARETGARSVLLLHSDFDVVTQALTADPDLCVYNTDWVMRSLVPRYPQVALCGAAGWPLVLCCDQPLRRRA</sequence>
<accession>A0ABT9KWF8</accession>